<dbReference type="InterPro" id="IPR057271">
    <property type="entry name" value="YagK_YfjJ_C"/>
</dbReference>
<accession>A0A653K6G7</accession>
<dbReference type="AlphaFoldDB" id="A0A653K6G7"/>
<sequence length="317" mass="37165">MFKSVNEPATLIRIEKLIHTLANRGYRDETLVIELVEIIEAFRLCYREEYYYSPLIRDFIKVWALIGVLCTEMQSRNLYYVISKNLTDIRASLICNYHLSVQEIQEFSRQEVKNTESLREYLSDLFNHYARLLVVRLDLKYNKNVRDQISIELFSQHVEILRNRISNKDGCFKGIEGFAWALEQGADLGGYHCHLLLLYQGAEHQNGFRLGKMVEAKWQEITQGEIKSRENTKKIGKAFVVNDARYLQKFEANNTIGVGMVYRNNPHSVHCAIATALYLTRPEKLDQYLRVKLSESQKTFGTGQYRTRYRRRLKSGR</sequence>
<organism evidence="2 3">
    <name type="scientific">Acinetobacter proteolyticus</name>
    <dbReference type="NCBI Taxonomy" id="1776741"/>
    <lineage>
        <taxon>Bacteria</taxon>
        <taxon>Pseudomonadati</taxon>
        <taxon>Pseudomonadota</taxon>
        <taxon>Gammaproteobacteria</taxon>
        <taxon>Moraxellales</taxon>
        <taxon>Moraxellaceae</taxon>
        <taxon>Acinetobacter</taxon>
    </lineage>
</organism>
<name>A0A653K6G7_9GAMM</name>
<gene>
    <name evidence="2" type="ORF">ACI8B_260035</name>
</gene>
<dbReference type="EMBL" id="CABWKZ010000019">
    <property type="protein sequence ID" value="VXA56043.1"/>
    <property type="molecule type" value="Genomic_DNA"/>
</dbReference>
<protein>
    <recommendedName>
        <fullName evidence="1">YagK/YfjJ C-terminal domain-containing protein</fullName>
    </recommendedName>
</protein>
<evidence type="ECO:0000259" key="1">
    <source>
        <dbReference type="Pfam" id="PF11726"/>
    </source>
</evidence>
<reference evidence="2 3" key="1">
    <citation type="submission" date="2019-10" db="EMBL/GenBank/DDBJ databases">
        <authorList>
            <person name="Karimi E."/>
        </authorList>
    </citation>
    <scope>NUCLEOTIDE SEQUENCE [LARGE SCALE GENOMIC DNA]</scope>
    <source>
        <strain evidence="2">Acinetobacter sp. 8BE</strain>
    </source>
</reference>
<dbReference type="Proteomes" id="UP000430404">
    <property type="component" value="Unassembled WGS sequence"/>
</dbReference>
<dbReference type="RefSeq" id="WP_159725351.1">
    <property type="nucleotide sequence ID" value="NZ_LR732744.1"/>
</dbReference>
<dbReference type="Pfam" id="PF11726">
    <property type="entry name" value="YagK_YfjJ_C"/>
    <property type="match status" value="1"/>
</dbReference>
<evidence type="ECO:0000313" key="2">
    <source>
        <dbReference type="EMBL" id="VXA56043.1"/>
    </source>
</evidence>
<proteinExistence type="predicted"/>
<feature type="domain" description="YagK/YfjJ C-terminal" evidence="1">
    <location>
        <begin position="126"/>
        <end position="230"/>
    </location>
</feature>
<evidence type="ECO:0000313" key="3">
    <source>
        <dbReference type="Proteomes" id="UP000430404"/>
    </source>
</evidence>